<organism evidence="1 2">
    <name type="scientific">Roseovarius nubinhibens (strain ATCC BAA-591 / DSM 15170 / ISM)</name>
    <dbReference type="NCBI Taxonomy" id="89187"/>
    <lineage>
        <taxon>Bacteria</taxon>
        <taxon>Pseudomonadati</taxon>
        <taxon>Pseudomonadota</taxon>
        <taxon>Alphaproteobacteria</taxon>
        <taxon>Rhodobacterales</taxon>
        <taxon>Roseobacteraceae</taxon>
        <taxon>Roseovarius</taxon>
    </lineage>
</organism>
<dbReference type="InterPro" id="IPR038058">
    <property type="entry name" value="PhnH-like_sp"/>
</dbReference>
<comment type="caution">
    <text evidence="1">The sequence shown here is derived from an EMBL/GenBank/DDBJ whole genome shotgun (WGS) entry which is preliminary data.</text>
</comment>
<dbReference type="InterPro" id="IPR008772">
    <property type="entry name" value="Phosphonate_metab_PhnH"/>
</dbReference>
<dbReference type="AlphaFoldDB" id="A3SKJ3"/>
<name>A3SKJ3_ROSNI</name>
<dbReference type="STRING" id="89187.ISM_06255"/>
<accession>A3SKJ3</accession>
<proteinExistence type="predicted"/>
<dbReference type="Proteomes" id="UP000005954">
    <property type="component" value="Unassembled WGS sequence"/>
</dbReference>
<dbReference type="SUPFAM" id="SSF159709">
    <property type="entry name" value="PhnH-like"/>
    <property type="match status" value="1"/>
</dbReference>
<sequence>MSADTLQGGFADAPREAARAFRACLDVMARPGTIAEVSGAVPPAPLSIGAGVILLTLCDPDTPVYLAGRMDSPEIRQWISFHAGAPITETRAEASFAFGTWEALLPLAEFPIGSAEYPDRSTTLVVALDRLEPDMGARISGPGIRDVARLPLPDTEAFQDNHLLYPQGLDFFFTAGARIAALPRSTKVEGV</sequence>
<protein>
    <submittedName>
        <fullName evidence="1">Alkylphosphonate utilization protein PhnH</fullName>
    </submittedName>
</protein>
<dbReference type="GO" id="GO:0019634">
    <property type="term" value="P:organic phosphonate metabolic process"/>
    <property type="evidence" value="ECO:0007669"/>
    <property type="project" value="InterPro"/>
</dbReference>
<dbReference type="OrthoDB" id="9814509at2"/>
<dbReference type="HOGENOM" id="CLU_115317_1_0_5"/>
<evidence type="ECO:0000313" key="1">
    <source>
        <dbReference type="EMBL" id="EAP77874.1"/>
    </source>
</evidence>
<gene>
    <name evidence="1" type="ORF">ISM_06255</name>
</gene>
<keyword evidence="2" id="KW-1185">Reference proteome</keyword>
<dbReference type="Gene3D" id="3.40.50.11310">
    <property type="entry name" value="Bacterial phosphonate metabolism protein PhnH"/>
    <property type="match status" value="1"/>
</dbReference>
<dbReference type="Pfam" id="PF05845">
    <property type="entry name" value="PhnH"/>
    <property type="match status" value="1"/>
</dbReference>
<dbReference type="NCBIfam" id="TIGR03292">
    <property type="entry name" value="PhnH_redo"/>
    <property type="match status" value="1"/>
</dbReference>
<dbReference type="EMBL" id="AALY01000001">
    <property type="protein sequence ID" value="EAP77874.1"/>
    <property type="molecule type" value="Genomic_DNA"/>
</dbReference>
<dbReference type="PIRSF" id="PIRSF020680">
    <property type="entry name" value="PhnH"/>
    <property type="match status" value="1"/>
</dbReference>
<dbReference type="RefSeq" id="WP_009813275.1">
    <property type="nucleotide sequence ID" value="NZ_CH724156.1"/>
</dbReference>
<reference evidence="1 2" key="1">
    <citation type="submission" date="2005-12" db="EMBL/GenBank/DDBJ databases">
        <authorList>
            <person name="Moran M.A."/>
            <person name="Ferriera S."/>
            <person name="Johnson J."/>
            <person name="Kravitz S."/>
            <person name="Halpern A."/>
            <person name="Remington K."/>
            <person name="Beeson K."/>
            <person name="Tran B."/>
            <person name="Rogers Y.-H."/>
            <person name="Friedman R."/>
            <person name="Venter J.C."/>
        </authorList>
    </citation>
    <scope>NUCLEOTIDE SEQUENCE [LARGE SCALE GENOMIC DNA]</scope>
    <source>
        <strain evidence="2">ATCC BAA-591 / DSM 15170 / ISM</strain>
    </source>
</reference>
<evidence type="ECO:0000313" key="2">
    <source>
        <dbReference type="Proteomes" id="UP000005954"/>
    </source>
</evidence>
<dbReference type="eggNOG" id="COG3625">
    <property type="taxonomic scope" value="Bacteria"/>
</dbReference>